<evidence type="ECO:0000256" key="17">
    <source>
        <dbReference type="ARBA" id="ARBA00034549"/>
    </source>
</evidence>
<dbReference type="InterPro" id="IPR027417">
    <property type="entry name" value="P-loop_NTPase"/>
</dbReference>
<evidence type="ECO:0000256" key="4">
    <source>
        <dbReference type="ARBA" id="ARBA00022490"/>
    </source>
</evidence>
<evidence type="ECO:0000313" key="18">
    <source>
        <dbReference type="EMBL" id="HIU92291.1"/>
    </source>
</evidence>
<comment type="pathway">
    <text evidence="2">Isoprenoid biosynthesis; isopentenyl diphosphate biosynthesis via mevalonate pathway; isopentenyl diphosphate from (R)-mevalonate: step 2/3.</text>
</comment>
<evidence type="ECO:0000256" key="13">
    <source>
        <dbReference type="ARBA" id="ARBA00023011"/>
    </source>
</evidence>
<keyword evidence="7" id="KW-0808">Transferase</keyword>
<dbReference type="Gene3D" id="3.40.50.300">
    <property type="entry name" value="P-loop containing nucleotide triphosphate hydrolases"/>
    <property type="match status" value="1"/>
</dbReference>
<gene>
    <name evidence="18" type="ORF">IAD26_04050</name>
</gene>
<keyword evidence="5" id="KW-0444">Lipid biosynthesis</keyword>
<keyword evidence="4" id="KW-0963">Cytoplasm</keyword>
<keyword evidence="8" id="KW-0547">Nucleotide-binding</keyword>
<dbReference type="PANTHER" id="PTHR13101">
    <property type="entry name" value="PHOSPHOMEVALONATE KINASE"/>
    <property type="match status" value="1"/>
</dbReference>
<evidence type="ECO:0000256" key="15">
    <source>
        <dbReference type="ARBA" id="ARBA00023166"/>
    </source>
</evidence>
<reference evidence="18" key="2">
    <citation type="journal article" date="2021" name="PeerJ">
        <title>Extensive microbial diversity within the chicken gut microbiome revealed by metagenomics and culture.</title>
        <authorList>
            <person name="Gilroy R."/>
            <person name="Ravi A."/>
            <person name="Getino M."/>
            <person name="Pursley I."/>
            <person name="Horton D.L."/>
            <person name="Alikhan N.F."/>
            <person name="Baker D."/>
            <person name="Gharbi K."/>
            <person name="Hall N."/>
            <person name="Watson M."/>
            <person name="Adriaenssens E.M."/>
            <person name="Foster-Nyarko E."/>
            <person name="Jarju S."/>
            <person name="Secka A."/>
            <person name="Antonio M."/>
            <person name="Oren A."/>
            <person name="Chaudhuri R.R."/>
            <person name="La Ragione R."/>
            <person name="Hildebrand F."/>
            <person name="Pallen M.J."/>
        </authorList>
    </citation>
    <scope>NUCLEOTIDE SEQUENCE</scope>
    <source>
        <strain evidence="18">CHK154-7741</strain>
    </source>
</reference>
<keyword evidence="16" id="KW-0753">Steroid metabolism</keyword>
<keyword evidence="15" id="KW-1207">Sterol metabolism</keyword>
<keyword evidence="11" id="KW-0067">ATP-binding</keyword>
<keyword evidence="6" id="KW-0153">Cholesterol metabolism</keyword>
<accession>A0A9D1SRM6</accession>
<evidence type="ECO:0000256" key="10">
    <source>
        <dbReference type="ARBA" id="ARBA00022778"/>
    </source>
</evidence>
<keyword evidence="12" id="KW-0752">Steroid biosynthesis</keyword>
<dbReference type="SUPFAM" id="SSF52540">
    <property type="entry name" value="P-loop containing nucleoside triphosphate hydrolases"/>
    <property type="match status" value="1"/>
</dbReference>
<evidence type="ECO:0000256" key="2">
    <source>
        <dbReference type="ARBA" id="ARBA00005017"/>
    </source>
</evidence>
<evidence type="ECO:0000256" key="11">
    <source>
        <dbReference type="ARBA" id="ARBA00022840"/>
    </source>
</evidence>
<dbReference type="GO" id="GO:0019287">
    <property type="term" value="P:isopentenyl diphosphate biosynthetic process, mevalonate pathway"/>
    <property type="evidence" value="ECO:0007669"/>
    <property type="project" value="TreeGrafter"/>
</dbReference>
<sequence length="176" mass="20258">MADKIIILSGKQYSGKDTVAKILLQNLTDFKRIGLGDAIKIEYSEKTGIPFEEIEKNKHIYRQDLINLGNQRRSEDKDYWIKKVIQMPGNIIVPDVRVKRELEFFKEADAYKIRVDASRETRSARGQLVGETDVTEVDLDDVKEWDYVISNNSTYENLQAESIKLAKEIKSFLAGK</sequence>
<dbReference type="GO" id="GO:0005524">
    <property type="term" value="F:ATP binding"/>
    <property type="evidence" value="ECO:0007669"/>
    <property type="project" value="UniProtKB-KW"/>
</dbReference>
<evidence type="ECO:0000256" key="8">
    <source>
        <dbReference type="ARBA" id="ARBA00022741"/>
    </source>
</evidence>
<dbReference type="InterPro" id="IPR005919">
    <property type="entry name" value="Pmev_kin_anim"/>
</dbReference>
<dbReference type="AlphaFoldDB" id="A0A9D1SRM6"/>
<dbReference type="Proteomes" id="UP000886748">
    <property type="component" value="Unassembled WGS sequence"/>
</dbReference>
<protein>
    <recommendedName>
        <fullName evidence="17">Phosphomevalonate kinase</fullName>
        <ecNumber evidence="3">2.7.4.2</ecNumber>
    </recommendedName>
</protein>
<name>A0A9D1SRM6_9CLOT</name>
<reference evidence="18" key="1">
    <citation type="submission" date="2020-10" db="EMBL/GenBank/DDBJ databases">
        <authorList>
            <person name="Gilroy R."/>
        </authorList>
    </citation>
    <scope>NUCLEOTIDE SEQUENCE</scope>
    <source>
        <strain evidence="18">CHK154-7741</strain>
    </source>
</reference>
<dbReference type="GO" id="GO:0004631">
    <property type="term" value="F:phosphomevalonate kinase activity"/>
    <property type="evidence" value="ECO:0007669"/>
    <property type="project" value="UniProtKB-EC"/>
</dbReference>
<evidence type="ECO:0000313" key="19">
    <source>
        <dbReference type="Proteomes" id="UP000886748"/>
    </source>
</evidence>
<evidence type="ECO:0000256" key="3">
    <source>
        <dbReference type="ARBA" id="ARBA00012958"/>
    </source>
</evidence>
<dbReference type="EMBL" id="DVOD01000030">
    <property type="protein sequence ID" value="HIU92291.1"/>
    <property type="molecule type" value="Genomic_DNA"/>
</dbReference>
<evidence type="ECO:0000256" key="1">
    <source>
        <dbReference type="ARBA" id="ARBA00004514"/>
    </source>
</evidence>
<evidence type="ECO:0000256" key="9">
    <source>
        <dbReference type="ARBA" id="ARBA00022777"/>
    </source>
</evidence>
<evidence type="ECO:0000256" key="16">
    <source>
        <dbReference type="ARBA" id="ARBA00023221"/>
    </source>
</evidence>
<dbReference type="GO" id="GO:0006695">
    <property type="term" value="P:cholesterol biosynthetic process"/>
    <property type="evidence" value="ECO:0007669"/>
    <property type="project" value="UniProtKB-KW"/>
</dbReference>
<keyword evidence="14" id="KW-0443">Lipid metabolism</keyword>
<dbReference type="PANTHER" id="PTHR13101:SF1">
    <property type="entry name" value="PHOSPHOMEVALONATE KINASE"/>
    <property type="match status" value="1"/>
</dbReference>
<evidence type="ECO:0000256" key="14">
    <source>
        <dbReference type="ARBA" id="ARBA00023098"/>
    </source>
</evidence>
<evidence type="ECO:0000256" key="7">
    <source>
        <dbReference type="ARBA" id="ARBA00022679"/>
    </source>
</evidence>
<comment type="caution">
    <text evidence="18">The sequence shown here is derived from an EMBL/GenBank/DDBJ whole genome shotgun (WGS) entry which is preliminary data.</text>
</comment>
<proteinExistence type="predicted"/>
<keyword evidence="9" id="KW-0418">Kinase</keyword>
<comment type="subcellular location">
    <subcellularLocation>
        <location evidence="1">Cytoplasm</location>
        <location evidence="1">Cytosol</location>
    </subcellularLocation>
</comment>
<keyword evidence="10" id="KW-0152">Cholesterol biosynthesis</keyword>
<dbReference type="GO" id="GO:0005829">
    <property type="term" value="C:cytosol"/>
    <property type="evidence" value="ECO:0007669"/>
    <property type="project" value="UniProtKB-SubCell"/>
</dbReference>
<organism evidence="18 19">
    <name type="scientific">Candidatus Limenecus avicola</name>
    <dbReference type="NCBI Taxonomy" id="2840847"/>
    <lineage>
        <taxon>Bacteria</taxon>
        <taxon>Bacillati</taxon>
        <taxon>Bacillota</taxon>
        <taxon>Clostridia</taxon>
        <taxon>Eubacteriales</taxon>
        <taxon>Clostridiaceae</taxon>
        <taxon>Clostridiaceae incertae sedis</taxon>
        <taxon>Candidatus Limenecus</taxon>
    </lineage>
</organism>
<dbReference type="Pfam" id="PF04275">
    <property type="entry name" value="P-mevalo_kinase"/>
    <property type="match status" value="1"/>
</dbReference>
<dbReference type="EC" id="2.7.4.2" evidence="3"/>
<keyword evidence="13" id="KW-0756">Sterol biosynthesis</keyword>
<evidence type="ECO:0000256" key="12">
    <source>
        <dbReference type="ARBA" id="ARBA00022955"/>
    </source>
</evidence>
<evidence type="ECO:0000256" key="6">
    <source>
        <dbReference type="ARBA" id="ARBA00022548"/>
    </source>
</evidence>
<evidence type="ECO:0000256" key="5">
    <source>
        <dbReference type="ARBA" id="ARBA00022516"/>
    </source>
</evidence>